<dbReference type="Pfam" id="PF08327">
    <property type="entry name" value="AHSA1"/>
    <property type="match status" value="1"/>
</dbReference>
<feature type="domain" description="Activator of Hsp90 ATPase homologue 1/2-like C-terminal" evidence="2">
    <location>
        <begin position="12"/>
        <end position="135"/>
    </location>
</feature>
<comment type="caution">
    <text evidence="3">The sequence shown here is derived from an EMBL/GenBank/DDBJ whole genome shotgun (WGS) entry which is preliminary data.</text>
</comment>
<accession>A0ABW2AM88</accession>
<comment type="similarity">
    <text evidence="1">Belongs to the AHA1 family.</text>
</comment>
<name>A0ABW2AM88_9MICO</name>
<proteinExistence type="inferred from homology"/>
<dbReference type="Gene3D" id="3.30.530.20">
    <property type="match status" value="1"/>
</dbReference>
<organism evidence="3 4">
    <name type="scientific">Flexivirga alba</name>
    <dbReference type="NCBI Taxonomy" id="702742"/>
    <lineage>
        <taxon>Bacteria</taxon>
        <taxon>Bacillati</taxon>
        <taxon>Actinomycetota</taxon>
        <taxon>Actinomycetes</taxon>
        <taxon>Micrococcales</taxon>
        <taxon>Dermacoccaceae</taxon>
        <taxon>Flexivirga</taxon>
    </lineage>
</organism>
<sequence>MTDFALQRHVQAPVEAVWRAWTTREGIATWWWPQLPDTTYELEPRVGGSYHFESKAAGIGVHGEFSTVDEPRRLELTWMWIGGDVQDVPDHVRVDLRPDGDGTSVTVTHQVNQPGDTGEGLRQGWGDVLDRLAVTALP</sequence>
<protein>
    <submittedName>
        <fullName evidence="3">SRPBCC domain-containing protein</fullName>
    </submittedName>
</protein>
<evidence type="ECO:0000256" key="1">
    <source>
        <dbReference type="ARBA" id="ARBA00006817"/>
    </source>
</evidence>
<dbReference type="CDD" id="cd07814">
    <property type="entry name" value="SRPBCC_CalC_Aha1-like"/>
    <property type="match status" value="1"/>
</dbReference>
<evidence type="ECO:0000259" key="2">
    <source>
        <dbReference type="Pfam" id="PF08327"/>
    </source>
</evidence>
<dbReference type="Proteomes" id="UP001596298">
    <property type="component" value="Unassembled WGS sequence"/>
</dbReference>
<dbReference type="InterPro" id="IPR013538">
    <property type="entry name" value="ASHA1/2-like_C"/>
</dbReference>
<evidence type="ECO:0000313" key="3">
    <source>
        <dbReference type="EMBL" id="MFC6707699.1"/>
    </source>
</evidence>
<dbReference type="EMBL" id="JBHSWH010000001">
    <property type="protein sequence ID" value="MFC6707699.1"/>
    <property type="molecule type" value="Genomic_DNA"/>
</dbReference>
<reference evidence="4" key="1">
    <citation type="journal article" date="2019" name="Int. J. Syst. Evol. Microbiol.">
        <title>The Global Catalogue of Microorganisms (GCM) 10K type strain sequencing project: providing services to taxonomists for standard genome sequencing and annotation.</title>
        <authorList>
            <consortium name="The Broad Institute Genomics Platform"/>
            <consortium name="The Broad Institute Genome Sequencing Center for Infectious Disease"/>
            <person name="Wu L."/>
            <person name="Ma J."/>
        </authorList>
    </citation>
    <scope>NUCLEOTIDE SEQUENCE [LARGE SCALE GENOMIC DNA]</scope>
    <source>
        <strain evidence="4">CCUG 58127</strain>
    </source>
</reference>
<gene>
    <name evidence="3" type="ORF">ACFQDH_21275</name>
</gene>
<evidence type="ECO:0000313" key="4">
    <source>
        <dbReference type="Proteomes" id="UP001596298"/>
    </source>
</evidence>
<keyword evidence="4" id="KW-1185">Reference proteome</keyword>
<dbReference type="SUPFAM" id="SSF55961">
    <property type="entry name" value="Bet v1-like"/>
    <property type="match status" value="1"/>
</dbReference>
<dbReference type="InterPro" id="IPR023393">
    <property type="entry name" value="START-like_dom_sf"/>
</dbReference>
<dbReference type="RefSeq" id="WP_382404368.1">
    <property type="nucleotide sequence ID" value="NZ_JBHSWH010000001.1"/>
</dbReference>